<dbReference type="Proteomes" id="UP000257067">
    <property type="component" value="Unassembled WGS sequence"/>
</dbReference>
<evidence type="ECO:0000256" key="6">
    <source>
        <dbReference type="ARBA" id="ARBA00023010"/>
    </source>
</evidence>
<dbReference type="EMBL" id="NXLU01000004">
    <property type="protein sequence ID" value="RDU69072.1"/>
    <property type="molecule type" value="Genomic_DNA"/>
</dbReference>
<keyword evidence="6 8" id="KW-0811">Translocation</keyword>
<dbReference type="GO" id="GO:0008320">
    <property type="term" value="F:protein transmembrane transporter activity"/>
    <property type="evidence" value="ECO:0007669"/>
    <property type="project" value="UniProtKB-UniRule"/>
</dbReference>
<dbReference type="GO" id="GO:0043952">
    <property type="term" value="P:protein transport by the Sec complex"/>
    <property type="evidence" value="ECO:0007669"/>
    <property type="project" value="UniProtKB-UniRule"/>
</dbReference>
<dbReference type="GO" id="GO:0005886">
    <property type="term" value="C:plasma membrane"/>
    <property type="evidence" value="ECO:0007669"/>
    <property type="project" value="UniProtKB-SubCell"/>
</dbReference>
<evidence type="ECO:0000256" key="5">
    <source>
        <dbReference type="ARBA" id="ARBA00022989"/>
    </source>
</evidence>
<dbReference type="AlphaFoldDB" id="A0A3D8IV17"/>
<gene>
    <name evidence="8" type="primary">secE</name>
    <name evidence="9" type="ORF">CQA62_04355</name>
</gene>
<dbReference type="HAMAP" id="MF_00422">
    <property type="entry name" value="SecE"/>
    <property type="match status" value="1"/>
</dbReference>
<comment type="caution">
    <text evidence="9">The sequence shown here is derived from an EMBL/GenBank/DDBJ whole genome shotgun (WGS) entry which is preliminary data.</text>
</comment>
<proteinExistence type="inferred from homology"/>
<sequence length="60" mass="6839">MIKKIINYYHSVKEELWKVIFPTKQQLKMAFIAVVIVVSVVTLFLALVDFVLSNSVASIL</sequence>
<comment type="function">
    <text evidence="8">Essential subunit of the Sec protein translocation channel SecYEG. Clamps together the 2 halves of SecY. May contact the channel plug during translocation.</text>
</comment>
<accession>A0A3D8IV17</accession>
<comment type="subcellular location">
    <subcellularLocation>
        <location evidence="8">Cell membrane</location>
        <topology evidence="8">Single-pass membrane protein</topology>
    </subcellularLocation>
    <subcellularLocation>
        <location evidence="1">Membrane</location>
    </subcellularLocation>
</comment>
<name>A0A3D8IV17_9HELI</name>
<dbReference type="RefSeq" id="WP_104724711.1">
    <property type="nucleotide sequence ID" value="NZ_FZNE01000004.1"/>
</dbReference>
<organism evidence="9 10">
    <name type="scientific">Helicobacter cholecystus</name>
    <dbReference type="NCBI Taxonomy" id="45498"/>
    <lineage>
        <taxon>Bacteria</taxon>
        <taxon>Pseudomonadati</taxon>
        <taxon>Campylobacterota</taxon>
        <taxon>Epsilonproteobacteria</taxon>
        <taxon>Campylobacterales</taxon>
        <taxon>Helicobacteraceae</taxon>
        <taxon>Helicobacter</taxon>
    </lineage>
</organism>
<keyword evidence="2 8" id="KW-0813">Transport</keyword>
<evidence type="ECO:0000313" key="10">
    <source>
        <dbReference type="Proteomes" id="UP000257067"/>
    </source>
</evidence>
<dbReference type="NCBIfam" id="TIGR00964">
    <property type="entry name" value="secE_bact"/>
    <property type="match status" value="1"/>
</dbReference>
<keyword evidence="7 8" id="KW-0472">Membrane</keyword>
<dbReference type="GO" id="GO:0009306">
    <property type="term" value="P:protein secretion"/>
    <property type="evidence" value="ECO:0007669"/>
    <property type="project" value="UniProtKB-UniRule"/>
</dbReference>
<evidence type="ECO:0000256" key="4">
    <source>
        <dbReference type="ARBA" id="ARBA00022927"/>
    </source>
</evidence>
<evidence type="ECO:0000256" key="1">
    <source>
        <dbReference type="ARBA" id="ARBA00004370"/>
    </source>
</evidence>
<dbReference type="OrthoDB" id="5373231at2"/>
<dbReference type="GO" id="GO:0006605">
    <property type="term" value="P:protein targeting"/>
    <property type="evidence" value="ECO:0007669"/>
    <property type="project" value="UniProtKB-UniRule"/>
</dbReference>
<dbReference type="Gene3D" id="1.20.5.1030">
    <property type="entry name" value="Preprotein translocase secy subunit"/>
    <property type="match status" value="1"/>
</dbReference>
<evidence type="ECO:0000313" key="9">
    <source>
        <dbReference type="EMBL" id="RDU69072.1"/>
    </source>
</evidence>
<dbReference type="GO" id="GO:0065002">
    <property type="term" value="P:intracellular protein transmembrane transport"/>
    <property type="evidence" value="ECO:0007669"/>
    <property type="project" value="UniProtKB-UniRule"/>
</dbReference>
<evidence type="ECO:0000256" key="2">
    <source>
        <dbReference type="ARBA" id="ARBA00022448"/>
    </source>
</evidence>
<keyword evidence="3 8" id="KW-0812">Transmembrane</keyword>
<dbReference type="Pfam" id="PF00584">
    <property type="entry name" value="SecE"/>
    <property type="match status" value="1"/>
</dbReference>
<keyword evidence="8" id="KW-1003">Cell membrane</keyword>
<protein>
    <recommendedName>
        <fullName evidence="8">Protein translocase subunit SecE</fullName>
    </recommendedName>
</protein>
<feature type="transmembrane region" description="Helical" evidence="8">
    <location>
        <begin position="30"/>
        <end position="52"/>
    </location>
</feature>
<evidence type="ECO:0000256" key="7">
    <source>
        <dbReference type="ARBA" id="ARBA00023136"/>
    </source>
</evidence>
<keyword evidence="10" id="KW-1185">Reference proteome</keyword>
<reference evidence="9 10" key="1">
    <citation type="submission" date="2018-04" db="EMBL/GenBank/DDBJ databases">
        <title>Novel Campyloabacter and Helicobacter Species and Strains.</title>
        <authorList>
            <person name="Mannion A.J."/>
            <person name="Shen Z."/>
            <person name="Fox J.G."/>
        </authorList>
    </citation>
    <scope>NUCLEOTIDE SEQUENCE [LARGE SCALE GENOMIC DNA]</scope>
    <source>
        <strain evidence="9 10">ATCC 700242</strain>
    </source>
</reference>
<dbReference type="InterPro" id="IPR005807">
    <property type="entry name" value="SecE_bac"/>
</dbReference>
<evidence type="ECO:0000256" key="8">
    <source>
        <dbReference type="HAMAP-Rule" id="MF_00422"/>
    </source>
</evidence>
<evidence type="ECO:0000256" key="3">
    <source>
        <dbReference type="ARBA" id="ARBA00022692"/>
    </source>
</evidence>
<keyword evidence="5 8" id="KW-1133">Transmembrane helix</keyword>
<keyword evidence="4 8" id="KW-0653">Protein transport</keyword>
<dbReference type="InterPro" id="IPR001901">
    <property type="entry name" value="Translocase_SecE/Sec61-g"/>
</dbReference>
<comment type="similarity">
    <text evidence="8">Belongs to the SecE/SEC61-gamma family.</text>
</comment>
<comment type="subunit">
    <text evidence="8">Component of the Sec protein translocase complex. Heterotrimer consisting of SecY, SecE and SecG subunits. The heterotrimers can form oligomers, although 1 heterotrimer is thought to be able to translocate proteins. Interacts with the ribosome. Interacts with SecDF, and other proteins may be involved. Interacts with SecA.</text>
</comment>
<dbReference type="InterPro" id="IPR038379">
    <property type="entry name" value="SecE_sf"/>
</dbReference>